<dbReference type="HOGENOM" id="CLU_075520_1_0_4"/>
<evidence type="ECO:0000259" key="8">
    <source>
        <dbReference type="Pfam" id="PF01292"/>
    </source>
</evidence>
<dbReference type="RefSeq" id="WP_004536033.1">
    <property type="nucleotide sequence ID" value="NC_009076.1"/>
</dbReference>
<accession>A3NTK6</accession>
<name>A3NTK6_BURP0</name>
<keyword evidence="3 7" id="KW-0812">Transmembrane</keyword>
<evidence type="ECO:0000256" key="6">
    <source>
        <dbReference type="SAM" id="MobiDB-lite"/>
    </source>
</evidence>
<dbReference type="GO" id="GO:0022904">
    <property type="term" value="P:respiratory electron transport chain"/>
    <property type="evidence" value="ECO:0007669"/>
    <property type="project" value="InterPro"/>
</dbReference>
<feature type="transmembrane region" description="Helical" evidence="7">
    <location>
        <begin position="234"/>
        <end position="259"/>
    </location>
</feature>
<dbReference type="GO" id="GO:0005886">
    <property type="term" value="C:plasma membrane"/>
    <property type="evidence" value="ECO:0007669"/>
    <property type="project" value="UniProtKB-SubCell"/>
</dbReference>
<keyword evidence="4 7" id="KW-1133">Transmembrane helix</keyword>
<dbReference type="KEGG" id="bpl:BURPS1106A_1404"/>
<keyword evidence="5 7" id="KW-0472">Membrane</keyword>
<gene>
    <name evidence="9" type="ordered locus">BURPS1106A_1404</name>
</gene>
<feature type="compositionally biased region" description="Low complexity" evidence="6">
    <location>
        <begin position="16"/>
        <end position="49"/>
    </location>
</feature>
<reference evidence="9 10" key="1">
    <citation type="submission" date="2007-02" db="EMBL/GenBank/DDBJ databases">
        <authorList>
            <person name="DeShazer D."/>
            <person name="Woods D.E."/>
            <person name="Nierman W.C."/>
        </authorList>
    </citation>
    <scope>NUCLEOTIDE SEQUENCE [LARGE SCALE GENOMIC DNA]</scope>
    <source>
        <strain evidence="9 10">1106a</strain>
    </source>
</reference>
<dbReference type="InterPro" id="IPR016174">
    <property type="entry name" value="Di-haem_cyt_TM"/>
</dbReference>
<dbReference type="PANTHER" id="PTHR30485">
    <property type="entry name" value="NI/FE-HYDROGENASE 1 B-TYPE CYTOCHROME SUBUNIT"/>
    <property type="match status" value="1"/>
</dbReference>
<dbReference type="AlphaFoldDB" id="A3NTK6"/>
<proteinExistence type="predicted"/>
<dbReference type="GO" id="GO:0020037">
    <property type="term" value="F:heme binding"/>
    <property type="evidence" value="ECO:0007669"/>
    <property type="project" value="TreeGrafter"/>
</dbReference>
<feature type="compositionally biased region" description="Basic and acidic residues" evidence="6">
    <location>
        <begin position="1"/>
        <end position="13"/>
    </location>
</feature>
<protein>
    <submittedName>
        <fullName evidence="9">Conserved domain protein</fullName>
    </submittedName>
</protein>
<organism evidence="9 10">
    <name type="scientific">Burkholderia pseudomallei (strain 1106a)</name>
    <dbReference type="NCBI Taxonomy" id="357348"/>
    <lineage>
        <taxon>Bacteria</taxon>
        <taxon>Pseudomonadati</taxon>
        <taxon>Pseudomonadota</taxon>
        <taxon>Betaproteobacteria</taxon>
        <taxon>Burkholderiales</taxon>
        <taxon>Burkholderiaceae</taxon>
        <taxon>Burkholderia</taxon>
        <taxon>pseudomallei group</taxon>
    </lineage>
</organism>
<dbReference type="Proteomes" id="UP000006738">
    <property type="component" value="Chromosome I"/>
</dbReference>
<evidence type="ECO:0000256" key="3">
    <source>
        <dbReference type="ARBA" id="ARBA00022692"/>
    </source>
</evidence>
<sequence>MRLNDARAIDQRTRVSPMSATPTTSASTTAMAGARASGAADAPARAPTGADVDAGATAWADATANATANATTDPTIDATADATTDAMANVTTDAATRVTANPPIHETANVPASTAAAATTEAVAGARAGAALDAAHPGATQTMSQTMSQTMAQTMTQAGTEAASPAGTDAAASGTCITRATRARRPIHPLWVRASHWLNALAAVTMALSGWRIYNASPIYAGFVFPRGATLGGWLGGALQWHFAAMWLLFFNGVFYLTMGVATGRFTRKLLPLSASGVARDLRDALRGRLSHDDLSVYNALQRAAYVAAIADLALLVLSGLVIWKSVQFPLLREWLGGYDRARVVHFWAMAFLVAFFVVHVAMAALVPRSLLAMLRGH</sequence>
<evidence type="ECO:0000256" key="2">
    <source>
        <dbReference type="ARBA" id="ARBA00022475"/>
    </source>
</evidence>
<evidence type="ECO:0000256" key="7">
    <source>
        <dbReference type="SAM" id="Phobius"/>
    </source>
</evidence>
<feature type="transmembrane region" description="Helical" evidence="7">
    <location>
        <begin position="304"/>
        <end position="324"/>
    </location>
</feature>
<feature type="transmembrane region" description="Helical" evidence="7">
    <location>
        <begin position="344"/>
        <end position="367"/>
    </location>
</feature>
<dbReference type="PANTHER" id="PTHR30485:SF1">
    <property type="entry name" value="CYTOCHROME YDHU-RELATED"/>
    <property type="match status" value="1"/>
</dbReference>
<feature type="transmembrane region" description="Helical" evidence="7">
    <location>
        <begin position="194"/>
        <end position="214"/>
    </location>
</feature>
<dbReference type="GO" id="GO:0009055">
    <property type="term" value="F:electron transfer activity"/>
    <property type="evidence" value="ECO:0007669"/>
    <property type="project" value="InterPro"/>
</dbReference>
<feature type="domain" description="Cytochrome b561 bacterial/Ni-hydrogenase" evidence="8">
    <location>
        <begin position="188"/>
        <end position="377"/>
    </location>
</feature>
<evidence type="ECO:0000313" key="10">
    <source>
        <dbReference type="Proteomes" id="UP000006738"/>
    </source>
</evidence>
<evidence type="ECO:0000256" key="5">
    <source>
        <dbReference type="ARBA" id="ARBA00023136"/>
    </source>
</evidence>
<dbReference type="EMBL" id="CP000572">
    <property type="protein sequence ID" value="ABN92522.1"/>
    <property type="molecule type" value="Genomic_DNA"/>
</dbReference>
<dbReference type="InterPro" id="IPR011577">
    <property type="entry name" value="Cyt_b561_bac/Ni-Hgenase"/>
</dbReference>
<dbReference type="Pfam" id="PF01292">
    <property type="entry name" value="Ni_hydr_CYTB"/>
    <property type="match status" value="1"/>
</dbReference>
<keyword evidence="2" id="KW-1003">Cell membrane</keyword>
<dbReference type="Gene3D" id="1.20.950.20">
    <property type="entry name" value="Transmembrane di-heme cytochromes, Chain C"/>
    <property type="match status" value="1"/>
</dbReference>
<feature type="region of interest" description="Disordered" evidence="6">
    <location>
        <begin position="1"/>
        <end position="49"/>
    </location>
</feature>
<evidence type="ECO:0000313" key="9">
    <source>
        <dbReference type="EMBL" id="ABN92522.1"/>
    </source>
</evidence>
<evidence type="ECO:0000256" key="4">
    <source>
        <dbReference type="ARBA" id="ARBA00022989"/>
    </source>
</evidence>
<comment type="subcellular location">
    <subcellularLocation>
        <location evidence="1">Cell membrane</location>
        <topology evidence="1">Multi-pass membrane protein</topology>
    </subcellularLocation>
</comment>
<evidence type="ECO:0000256" key="1">
    <source>
        <dbReference type="ARBA" id="ARBA00004651"/>
    </source>
</evidence>
<dbReference type="InterPro" id="IPR051542">
    <property type="entry name" value="Hydrogenase_cytochrome"/>
</dbReference>
<dbReference type="SUPFAM" id="SSF81342">
    <property type="entry name" value="Transmembrane di-heme cytochromes"/>
    <property type="match status" value="1"/>
</dbReference>